<keyword evidence="1" id="KW-0863">Zinc-finger</keyword>
<reference evidence="4" key="1">
    <citation type="journal article" date="2017" name="Genome Biol. Evol.">
        <title>The complete genome sequence of the phytopathogenic fungus Sclerotinia sclerotiorum reveals insights into the genome architecture of broad host range pathogens.</title>
        <authorList>
            <person name="Derbyshire M."/>
            <person name="Denton-Giles M."/>
            <person name="Hegedus D."/>
            <person name="Seifbarghy S."/>
            <person name="Rollins J."/>
            <person name="van Kan J."/>
            <person name="Seidl M.F."/>
            <person name="Faino L."/>
            <person name="Mbengue M."/>
            <person name="Navaud O."/>
            <person name="Raffaele S."/>
            <person name="Hammond-Kosack K."/>
            <person name="Heard S."/>
            <person name="Oliver R."/>
        </authorList>
    </citation>
    <scope>NUCLEOTIDE SEQUENCE [LARGE SCALE GENOMIC DNA]</scope>
    <source>
        <strain evidence="4">ATCC 18683 / 1980 / Ss-1</strain>
    </source>
</reference>
<evidence type="ECO:0000313" key="4">
    <source>
        <dbReference type="Proteomes" id="UP000177798"/>
    </source>
</evidence>
<evidence type="ECO:0000256" key="1">
    <source>
        <dbReference type="PROSITE-ProRule" id="PRU00175"/>
    </source>
</evidence>
<dbReference type="EMBL" id="CP017814">
    <property type="protein sequence ID" value="APA05301.1"/>
    <property type="molecule type" value="Genomic_DNA"/>
</dbReference>
<keyword evidence="1" id="KW-0862">Zinc</keyword>
<gene>
    <name evidence="3" type="ORF">sscle_01g000710</name>
</gene>
<dbReference type="InterPro" id="IPR001841">
    <property type="entry name" value="Znf_RING"/>
</dbReference>
<accession>A0A1D9PRC6</accession>
<protein>
    <recommendedName>
        <fullName evidence="2">RING-type domain-containing protein</fullName>
    </recommendedName>
</protein>
<dbReference type="SUPFAM" id="SSF57850">
    <property type="entry name" value="RING/U-box"/>
    <property type="match status" value="1"/>
</dbReference>
<sequence length="452" mass="51604">MCITLTFGYTECVHQVSHIRPCQGDGSRCGFMVVDRRAFSINGFCRECFMLPDPRVAWPLEYRSEKSMLDWMAERYRSWDIEAETQELRIRAQNLPHLPGHGHNPNFPLSNRIPFGLLPKESVILLVKILDRRLIPDFWLRVIRGENPSPAERESILCLQQVLAVHMALCLLRDVMIGNQWEAGMGQQHMRFIAAEAFDPVAHTLGDDEDCGLCREPLRDVEEQGVLVITHCNHVFHQKCLEESLKVSPNVDCPACKAELRGHNQAPQDIQGPDQISEFLTSFMTPEPQSFPSEQPITEQYLDQLDADVGEAIARVREADGDVRAIEREIEEVQQVELLGRPAGTRVKMTRNAQGVIDCVHLSCMMSYAPGEEIIDAGAMMLLRRRVMMEAIKAWAQTDCKVAVEARNRARQELAIRAEQANWIMTELLIEMTGWLYEHNENNNKLRNLRSH</sequence>
<evidence type="ECO:0000259" key="2">
    <source>
        <dbReference type="PROSITE" id="PS50089"/>
    </source>
</evidence>
<dbReference type="InterPro" id="IPR013083">
    <property type="entry name" value="Znf_RING/FYVE/PHD"/>
</dbReference>
<evidence type="ECO:0000313" key="3">
    <source>
        <dbReference type="EMBL" id="APA05301.1"/>
    </source>
</evidence>
<dbReference type="PROSITE" id="PS50089">
    <property type="entry name" value="ZF_RING_2"/>
    <property type="match status" value="1"/>
</dbReference>
<dbReference type="VEuPathDB" id="FungiDB:sscle_01g000710"/>
<dbReference type="OrthoDB" id="3525935at2759"/>
<feature type="domain" description="RING-type" evidence="2">
    <location>
        <begin position="211"/>
        <end position="257"/>
    </location>
</feature>
<keyword evidence="1" id="KW-0479">Metal-binding</keyword>
<dbReference type="Gene3D" id="3.30.40.10">
    <property type="entry name" value="Zinc/RING finger domain, C3HC4 (zinc finger)"/>
    <property type="match status" value="1"/>
</dbReference>
<dbReference type="Proteomes" id="UP000177798">
    <property type="component" value="Chromosome 1"/>
</dbReference>
<dbReference type="GO" id="GO:0008270">
    <property type="term" value="F:zinc ion binding"/>
    <property type="evidence" value="ECO:0007669"/>
    <property type="project" value="UniProtKB-KW"/>
</dbReference>
<dbReference type="SMART" id="SM00184">
    <property type="entry name" value="RING"/>
    <property type="match status" value="1"/>
</dbReference>
<name>A0A1D9PRC6_SCLS1</name>
<dbReference type="Pfam" id="PF13639">
    <property type="entry name" value="zf-RING_2"/>
    <property type="match status" value="1"/>
</dbReference>
<proteinExistence type="predicted"/>
<dbReference type="AlphaFoldDB" id="A0A1D9PRC6"/>
<organism evidence="3 4">
    <name type="scientific">Sclerotinia sclerotiorum (strain ATCC 18683 / 1980 / Ss-1)</name>
    <name type="common">White mold</name>
    <name type="synonym">Whetzelinia sclerotiorum</name>
    <dbReference type="NCBI Taxonomy" id="665079"/>
    <lineage>
        <taxon>Eukaryota</taxon>
        <taxon>Fungi</taxon>
        <taxon>Dikarya</taxon>
        <taxon>Ascomycota</taxon>
        <taxon>Pezizomycotina</taxon>
        <taxon>Leotiomycetes</taxon>
        <taxon>Helotiales</taxon>
        <taxon>Sclerotiniaceae</taxon>
        <taxon>Sclerotinia</taxon>
    </lineage>
</organism>